<sequence length="373" mass="41807">MPAMKHHEHYHFRKSSKTAVGTPEGSSSAYEDTSGVIDGRQRRVRKACERCRIRKTKCDRELPCRRCKSAGLVCITGSGKRTACKEMPQGYAEVLESTQDVLIETIQKLYAMVRSNESWNLGEPEITDRGQPVIHDVACKLGCIRASSDLLIVFPEKYNDFTTIEAQHQAAQSPANSEGTNERTYFEESTYSQAFDLADPVSDSESEHSSLPKEYNQFWSQQRQPPKIVPDAIRLDGLPLKPLSDEKNYRARISSDASCTFQSSIDTHLQAESLLFRNDSPFPPWLGQNDFMGPVRALDLIAPYSGGQQMQGLTRASAPDINRVKTMQLTDNFHFANEMIDDCNTGFDIADPSANSSLIWAGECETRYQMILA</sequence>
<dbReference type="AlphaFoldDB" id="A0A8H7T1I2"/>
<feature type="compositionally biased region" description="Basic residues" evidence="2">
    <location>
        <begin position="1"/>
        <end position="16"/>
    </location>
</feature>
<organism evidence="4 5">
    <name type="scientific">Cadophora malorum</name>
    <dbReference type="NCBI Taxonomy" id="108018"/>
    <lineage>
        <taxon>Eukaryota</taxon>
        <taxon>Fungi</taxon>
        <taxon>Dikarya</taxon>
        <taxon>Ascomycota</taxon>
        <taxon>Pezizomycotina</taxon>
        <taxon>Leotiomycetes</taxon>
        <taxon>Helotiales</taxon>
        <taxon>Ploettnerulaceae</taxon>
        <taxon>Cadophora</taxon>
    </lineage>
</organism>
<dbReference type="EMBL" id="JAFJYH010000439">
    <property type="protein sequence ID" value="KAG4411789.1"/>
    <property type="molecule type" value="Genomic_DNA"/>
</dbReference>
<dbReference type="Proteomes" id="UP000664132">
    <property type="component" value="Unassembled WGS sequence"/>
</dbReference>
<evidence type="ECO:0000259" key="3">
    <source>
        <dbReference type="PROSITE" id="PS50048"/>
    </source>
</evidence>
<feature type="domain" description="Zn(2)-C6 fungal-type" evidence="3">
    <location>
        <begin position="47"/>
        <end position="76"/>
    </location>
</feature>
<dbReference type="SUPFAM" id="SSF57701">
    <property type="entry name" value="Zn2/Cys6 DNA-binding domain"/>
    <property type="match status" value="1"/>
</dbReference>
<dbReference type="CDD" id="cd00067">
    <property type="entry name" value="GAL4"/>
    <property type="match status" value="1"/>
</dbReference>
<evidence type="ECO:0000256" key="1">
    <source>
        <dbReference type="ARBA" id="ARBA00023242"/>
    </source>
</evidence>
<dbReference type="GO" id="GO:0000981">
    <property type="term" value="F:DNA-binding transcription factor activity, RNA polymerase II-specific"/>
    <property type="evidence" value="ECO:0007669"/>
    <property type="project" value="InterPro"/>
</dbReference>
<dbReference type="PANTHER" id="PTHR47655">
    <property type="entry name" value="QUINIC ACID UTILIZATION ACTIVATOR"/>
    <property type="match status" value="1"/>
</dbReference>
<dbReference type="InterPro" id="IPR036864">
    <property type="entry name" value="Zn2-C6_fun-type_DNA-bd_sf"/>
</dbReference>
<proteinExistence type="predicted"/>
<dbReference type="PROSITE" id="PS00463">
    <property type="entry name" value="ZN2_CY6_FUNGAL_1"/>
    <property type="match status" value="1"/>
</dbReference>
<dbReference type="PROSITE" id="PS50048">
    <property type="entry name" value="ZN2_CY6_FUNGAL_2"/>
    <property type="match status" value="1"/>
</dbReference>
<dbReference type="GO" id="GO:0008270">
    <property type="term" value="F:zinc ion binding"/>
    <property type="evidence" value="ECO:0007669"/>
    <property type="project" value="InterPro"/>
</dbReference>
<reference evidence="4" key="1">
    <citation type="submission" date="2021-02" db="EMBL/GenBank/DDBJ databases">
        <title>Genome sequence Cadophora malorum strain M34.</title>
        <authorList>
            <person name="Stefanovic E."/>
            <person name="Vu D."/>
            <person name="Scully C."/>
            <person name="Dijksterhuis J."/>
            <person name="Roader J."/>
            <person name="Houbraken J."/>
        </authorList>
    </citation>
    <scope>NUCLEOTIDE SEQUENCE</scope>
    <source>
        <strain evidence="4">M34</strain>
    </source>
</reference>
<dbReference type="Pfam" id="PF00172">
    <property type="entry name" value="Zn_clus"/>
    <property type="match status" value="1"/>
</dbReference>
<evidence type="ECO:0000313" key="5">
    <source>
        <dbReference type="Proteomes" id="UP000664132"/>
    </source>
</evidence>
<protein>
    <recommendedName>
        <fullName evidence="3">Zn(2)-C6 fungal-type domain-containing protein</fullName>
    </recommendedName>
</protein>
<feature type="region of interest" description="Disordered" evidence="2">
    <location>
        <begin position="1"/>
        <end position="35"/>
    </location>
</feature>
<dbReference type="Gene3D" id="4.10.240.10">
    <property type="entry name" value="Zn(2)-C6 fungal-type DNA-binding domain"/>
    <property type="match status" value="1"/>
</dbReference>
<dbReference type="SMART" id="SM00066">
    <property type="entry name" value="GAL4"/>
    <property type="match status" value="1"/>
</dbReference>
<keyword evidence="5" id="KW-1185">Reference proteome</keyword>
<gene>
    <name evidence="4" type="ORF">IFR04_015070</name>
</gene>
<evidence type="ECO:0000313" key="4">
    <source>
        <dbReference type="EMBL" id="KAG4411789.1"/>
    </source>
</evidence>
<dbReference type="InterPro" id="IPR052783">
    <property type="entry name" value="Metabolic/Drug-Res_Regulator"/>
</dbReference>
<accession>A0A8H7T1I2</accession>
<dbReference type="InterPro" id="IPR001138">
    <property type="entry name" value="Zn2Cys6_DnaBD"/>
</dbReference>
<keyword evidence="1" id="KW-0539">Nucleus</keyword>
<comment type="caution">
    <text evidence="4">The sequence shown here is derived from an EMBL/GenBank/DDBJ whole genome shotgun (WGS) entry which is preliminary data.</text>
</comment>
<name>A0A8H7T1I2_9HELO</name>
<dbReference type="PANTHER" id="PTHR47655:SF3">
    <property type="entry name" value="ZN(II)2CYS6 TRANSCRIPTION FACTOR (EUROFUNG)"/>
    <property type="match status" value="1"/>
</dbReference>
<dbReference type="OrthoDB" id="4151048at2759"/>
<evidence type="ECO:0000256" key="2">
    <source>
        <dbReference type="SAM" id="MobiDB-lite"/>
    </source>
</evidence>